<dbReference type="EMBL" id="CSWP01000009">
    <property type="protein sequence ID" value="CPV67156.1"/>
    <property type="molecule type" value="Genomic_DNA"/>
</dbReference>
<dbReference type="RefSeq" id="WP_131724618.1">
    <property type="nucleotide sequence ID" value="NZ_CSWP01000009.1"/>
</dbReference>
<sequence>MIEYDGKGHLVDCTVAQHDQQQTWTVFGHWEDDKIVVEDVLLGDHQDTRPESCKWDQGLFAASAAGRTKAEAIACIRAEYEDDATDAEMCIDPFDEGCTEPLDDGEGWNGACGTCADREYAIHRQLGQAHAGPDWVVLFYDLPVRDVVDDVSTDDGQEVIDVPEQMAGDRVLLTVYTKRSDNRTADVHNRLKNETRCYATTERIELAVFKDTTVDLSNHPHAGNLRVRDGGTGKYRPIERAEWLALNTSPEQSPN</sequence>
<dbReference type="Proteomes" id="UP000045782">
    <property type="component" value="Unassembled WGS sequence"/>
</dbReference>
<gene>
    <name evidence="1" type="ORF">ERS075579_04162</name>
</gene>
<evidence type="ECO:0000313" key="2">
    <source>
        <dbReference type="Proteomes" id="UP000045782"/>
    </source>
</evidence>
<accession>A0A0U0ZUF0</accession>
<dbReference type="AlphaFoldDB" id="A0A0U0ZUF0"/>
<organism evidence="1 2">
    <name type="scientific">Mycobacteroides abscessus</name>
    <dbReference type="NCBI Taxonomy" id="36809"/>
    <lineage>
        <taxon>Bacteria</taxon>
        <taxon>Bacillati</taxon>
        <taxon>Actinomycetota</taxon>
        <taxon>Actinomycetes</taxon>
        <taxon>Mycobacteriales</taxon>
        <taxon>Mycobacteriaceae</taxon>
        <taxon>Mycobacteroides</taxon>
    </lineage>
</organism>
<reference evidence="1 2" key="1">
    <citation type="submission" date="2015-03" db="EMBL/GenBank/DDBJ databases">
        <authorList>
            <person name="Murphy D."/>
        </authorList>
    </citation>
    <scope>NUCLEOTIDE SEQUENCE [LARGE SCALE GENOMIC DNA]</scope>
    <source>
        <strain evidence="1 2">PAP088</strain>
    </source>
</reference>
<name>A0A0U0ZUF0_9MYCO</name>
<evidence type="ECO:0000313" key="1">
    <source>
        <dbReference type="EMBL" id="CPV67156.1"/>
    </source>
</evidence>
<proteinExistence type="predicted"/>
<protein>
    <submittedName>
        <fullName evidence="1">Uncharacterized protein</fullName>
    </submittedName>
</protein>